<dbReference type="RefSeq" id="WP_342831130.1">
    <property type="nucleotide sequence ID" value="NZ_JBANDC010000019.1"/>
</dbReference>
<sequence length="580" mass="61959">MTEHIQPRGKLAAATLAALFLAAGCGDGSNAGTADVLAKQNQGSATTAAVSGKITYDFVPAVASKDLQGRWQAKLDYAKTVKKPARNIVVELIDDKTGKTLLSAETDAQGSYAFQAPLNTAVRLRAKAQMLRTGAASAGPSWNFAIRDHSSAGYGVSTNGASLFAMESAAFNSGKQASVHDLNAASGWDSTKSAYASSRTAGPFAILDTVYNASRKVLEADKNLAFPPLNVFWSPGDTDGTYFGSENGKSYSKGLHILGQADVDTDEYDAGVIAHEWGHYFQASFSRDDSTGGQHGQGDLLDMRLAFSEGWGNSFSSMARNDPMYVDTNGKGQGKRAVVFKVDDIPADDPKAWFSETAVQSVLYRLHQSPDIGFGPIYQAMAAQKTSPAFTSLFSFAASLRGKINAAGQATLDSLLTEVNTVDKDNLDMFGAKQTDLPPSVAAANKDFVLPVYSLLDVGVQTTAQTTGKESTACNTTAYDAGNNYNKLGIYRYLRFSVAEKGKYRLRIVPDQGLAPYFQLYSKGAELAGDTVKHQLTEDPDHPGTYYANYDLPAQNDYTASLTTVGDAPGCFKLLLTQVK</sequence>
<gene>
    <name evidence="1" type="ORF">V8G57_21525</name>
</gene>
<comment type="caution">
    <text evidence="1">The sequence shown here is derived from an EMBL/GenBank/DDBJ whole genome shotgun (WGS) entry which is preliminary data.</text>
</comment>
<evidence type="ECO:0000313" key="2">
    <source>
        <dbReference type="Proteomes" id="UP001495910"/>
    </source>
</evidence>
<reference evidence="1 2" key="1">
    <citation type="submission" date="2024-02" db="EMBL/GenBank/DDBJ databases">
        <title>Draft genome sequence of Collimonas sp. strain H4R21, an effective mineral-weathering bacterial strain isolated from the beech rhizosphere.</title>
        <authorList>
            <person name="Morin E."/>
            <person name="Uroz S."/>
            <person name="Leveau J.H.J."/>
            <person name="Kumar R."/>
            <person name="Rey M.W."/>
            <person name="Pham J."/>
        </authorList>
    </citation>
    <scope>NUCLEOTIDE SEQUENCE [LARGE SCALE GENOMIC DNA]</scope>
    <source>
        <strain evidence="1 2">H4R21</strain>
    </source>
</reference>
<keyword evidence="2" id="KW-1185">Reference proteome</keyword>
<protein>
    <submittedName>
        <fullName evidence="1">Uncharacterized protein</fullName>
    </submittedName>
</protein>
<proteinExistence type="predicted"/>
<dbReference type="Proteomes" id="UP001495910">
    <property type="component" value="Unassembled WGS sequence"/>
</dbReference>
<accession>A0ABU9Q140</accession>
<evidence type="ECO:0000313" key="1">
    <source>
        <dbReference type="EMBL" id="MEM4989984.1"/>
    </source>
</evidence>
<organism evidence="1 2">
    <name type="scientific">Collimonas rhizosphaerae</name>
    <dbReference type="NCBI Taxonomy" id="3126357"/>
    <lineage>
        <taxon>Bacteria</taxon>
        <taxon>Pseudomonadati</taxon>
        <taxon>Pseudomonadota</taxon>
        <taxon>Betaproteobacteria</taxon>
        <taxon>Burkholderiales</taxon>
        <taxon>Oxalobacteraceae</taxon>
        <taxon>Collimonas</taxon>
    </lineage>
</organism>
<dbReference type="EMBL" id="JBANDC010000019">
    <property type="protein sequence ID" value="MEM4989984.1"/>
    <property type="molecule type" value="Genomic_DNA"/>
</dbReference>
<name>A0ABU9Q140_9BURK</name>